<feature type="domain" description="HTH tetR-type" evidence="3">
    <location>
        <begin position="5"/>
        <end position="65"/>
    </location>
</feature>
<dbReference type="SUPFAM" id="SSF46689">
    <property type="entry name" value="Homeodomain-like"/>
    <property type="match status" value="1"/>
</dbReference>
<reference evidence="4 5" key="1">
    <citation type="submission" date="2023-06" db="EMBL/GenBank/DDBJ databases">
        <title>Identification and characterization of horizontal gene transfer across gut microbiota members of farm animals based on homology search.</title>
        <authorList>
            <person name="Schwarzerova J."/>
            <person name="Nykrynova M."/>
            <person name="Jureckova K."/>
            <person name="Cejkova D."/>
            <person name="Rychlik I."/>
        </authorList>
    </citation>
    <scope>NUCLEOTIDE SEQUENCE [LARGE SCALE GENOMIC DNA]</scope>
    <source>
        <strain evidence="4 5">ET39</strain>
    </source>
</reference>
<protein>
    <submittedName>
        <fullName evidence="4">TetR/AcrR family transcriptional regulator C-terminal domain-containing protein</fullName>
    </submittedName>
</protein>
<evidence type="ECO:0000256" key="1">
    <source>
        <dbReference type="ARBA" id="ARBA00023125"/>
    </source>
</evidence>
<keyword evidence="1 2" id="KW-0238">DNA-binding</keyword>
<dbReference type="InterPro" id="IPR009057">
    <property type="entry name" value="Homeodomain-like_sf"/>
</dbReference>
<dbReference type="InterPro" id="IPR001647">
    <property type="entry name" value="HTH_TetR"/>
</dbReference>
<feature type="DNA-binding region" description="H-T-H motif" evidence="2">
    <location>
        <begin position="28"/>
        <end position="47"/>
    </location>
</feature>
<sequence length="180" mass="21145">MADSNITKQALSGSLKKLLTQKPLEKISVADICTLCGMNRKSFYYHFKDKYDLVNWIYYNEFVAVVSQKEYDIAWDLLQDLCGYLYENRSFYRKTFYLSEQNPFTDYFTSCIAMVLEDDICEIFASQENLDFYIGFYTDAFVVAIRKWIMDSEPMEPSRFCHSLETCLVQISKAVIERLA</sequence>
<evidence type="ECO:0000256" key="2">
    <source>
        <dbReference type="PROSITE-ProRule" id="PRU00335"/>
    </source>
</evidence>
<dbReference type="Pfam" id="PF14278">
    <property type="entry name" value="TetR_C_8"/>
    <property type="match status" value="1"/>
</dbReference>
<proteinExistence type="predicted"/>
<evidence type="ECO:0000313" key="4">
    <source>
        <dbReference type="EMBL" id="MDM8157857.1"/>
    </source>
</evidence>
<organism evidence="4 5">
    <name type="scientific">Amedibacillus dolichus</name>
    <dbReference type="NCBI Taxonomy" id="31971"/>
    <lineage>
        <taxon>Bacteria</taxon>
        <taxon>Bacillati</taxon>
        <taxon>Bacillota</taxon>
        <taxon>Erysipelotrichia</taxon>
        <taxon>Erysipelotrichales</taxon>
        <taxon>Erysipelotrichaceae</taxon>
        <taxon>Amedibacillus</taxon>
    </lineage>
</organism>
<name>A0ABT7UE20_9FIRM</name>
<dbReference type="Gene3D" id="1.10.357.10">
    <property type="entry name" value="Tetracycline Repressor, domain 2"/>
    <property type="match status" value="1"/>
</dbReference>
<dbReference type="EMBL" id="JAUDCG010000048">
    <property type="protein sequence ID" value="MDM8157857.1"/>
    <property type="molecule type" value="Genomic_DNA"/>
</dbReference>
<dbReference type="InterPro" id="IPR050624">
    <property type="entry name" value="HTH-type_Tx_Regulator"/>
</dbReference>
<dbReference type="RefSeq" id="WP_289608300.1">
    <property type="nucleotide sequence ID" value="NZ_JAUDCG010000048.1"/>
</dbReference>
<dbReference type="PANTHER" id="PTHR43479">
    <property type="entry name" value="ACREF/ENVCD OPERON REPRESSOR-RELATED"/>
    <property type="match status" value="1"/>
</dbReference>
<comment type="caution">
    <text evidence="4">The sequence shown here is derived from an EMBL/GenBank/DDBJ whole genome shotgun (WGS) entry which is preliminary data.</text>
</comment>
<evidence type="ECO:0000259" key="3">
    <source>
        <dbReference type="PROSITE" id="PS50977"/>
    </source>
</evidence>
<gene>
    <name evidence="4" type="ORF">QUV96_09430</name>
</gene>
<dbReference type="PANTHER" id="PTHR43479:SF7">
    <property type="entry name" value="TETR-FAMILY TRANSCRIPTIONAL REGULATOR"/>
    <property type="match status" value="1"/>
</dbReference>
<keyword evidence="5" id="KW-1185">Reference proteome</keyword>
<dbReference type="Pfam" id="PF00440">
    <property type="entry name" value="TetR_N"/>
    <property type="match status" value="1"/>
</dbReference>
<reference evidence="5" key="2">
    <citation type="submission" date="2023-06" db="EMBL/GenBank/DDBJ databases">
        <title>Identification and characterization of horizontal gene transfer across gut microbiota members of farm animals based on homology search.</title>
        <authorList>
            <person name="Zeman M."/>
            <person name="Kubasova T."/>
            <person name="Jahodarova E."/>
            <person name="Nykrynova M."/>
            <person name="Rychlik I."/>
        </authorList>
    </citation>
    <scope>NUCLEOTIDE SEQUENCE [LARGE SCALE GENOMIC DNA]</scope>
    <source>
        <strain evidence="5">ET39</strain>
    </source>
</reference>
<evidence type="ECO:0000313" key="5">
    <source>
        <dbReference type="Proteomes" id="UP001529340"/>
    </source>
</evidence>
<dbReference type="InterPro" id="IPR039532">
    <property type="entry name" value="TetR_C_Firmicutes"/>
</dbReference>
<accession>A0ABT7UE20</accession>
<dbReference type="PROSITE" id="PS50977">
    <property type="entry name" value="HTH_TETR_2"/>
    <property type="match status" value="1"/>
</dbReference>
<reference evidence="4 5" key="3">
    <citation type="submission" date="2023-06" db="EMBL/GenBank/DDBJ databases">
        <authorList>
            <person name="Zeman M."/>
            <person name="Kubasova T."/>
            <person name="Jahodarova E."/>
            <person name="Nykrynova M."/>
            <person name="Rychlik I."/>
        </authorList>
    </citation>
    <scope>NUCLEOTIDE SEQUENCE [LARGE SCALE GENOMIC DNA]</scope>
    <source>
        <strain evidence="4 5">ET39</strain>
    </source>
</reference>
<dbReference type="Proteomes" id="UP001529340">
    <property type="component" value="Unassembled WGS sequence"/>
</dbReference>